<gene>
    <name evidence="1" type="ORF">DJ010_16380</name>
</gene>
<dbReference type="Proteomes" id="UP000245507">
    <property type="component" value="Unassembled WGS sequence"/>
</dbReference>
<protein>
    <submittedName>
        <fullName evidence="1">Uncharacterized protein</fullName>
    </submittedName>
</protein>
<comment type="caution">
    <text evidence="1">The sequence shown here is derived from an EMBL/GenBank/DDBJ whole genome shotgun (WGS) entry which is preliminary data.</text>
</comment>
<name>A0A316TBE7_9ACTN</name>
<evidence type="ECO:0000313" key="1">
    <source>
        <dbReference type="EMBL" id="PWN01627.1"/>
    </source>
</evidence>
<dbReference type="PROSITE" id="PS51257">
    <property type="entry name" value="PROKAR_LIPOPROTEIN"/>
    <property type="match status" value="1"/>
</dbReference>
<organism evidence="1 2">
    <name type="scientific">Nocardioides silvaticus</name>
    <dbReference type="NCBI Taxonomy" id="2201891"/>
    <lineage>
        <taxon>Bacteria</taxon>
        <taxon>Bacillati</taxon>
        <taxon>Actinomycetota</taxon>
        <taxon>Actinomycetes</taxon>
        <taxon>Propionibacteriales</taxon>
        <taxon>Nocardioidaceae</taxon>
        <taxon>Nocardioides</taxon>
    </lineage>
</organism>
<dbReference type="AlphaFoldDB" id="A0A316TBE7"/>
<evidence type="ECO:0000313" key="2">
    <source>
        <dbReference type="Proteomes" id="UP000245507"/>
    </source>
</evidence>
<dbReference type="EMBL" id="QGDD01000008">
    <property type="protein sequence ID" value="PWN01627.1"/>
    <property type="molecule type" value="Genomic_DNA"/>
</dbReference>
<dbReference type="RefSeq" id="WP_109695741.1">
    <property type="nucleotide sequence ID" value="NZ_QGDD01000008.1"/>
</dbReference>
<keyword evidence="2" id="KW-1185">Reference proteome</keyword>
<sequence>MNPTSRLRTVLATTVVAMGLGLTACSEDPSPAESVPEIEAAPEAVDDAIEAGKARRARDAVEDLIARTAQARVDGDITPDQADDIFDAAQAVLAELPGRDERRGDPASEE</sequence>
<proteinExistence type="predicted"/>
<reference evidence="1 2" key="1">
    <citation type="submission" date="2018-05" db="EMBL/GenBank/DDBJ databases">
        <title>Nocardioides silvaticus genome.</title>
        <authorList>
            <person name="Li C."/>
            <person name="Wang G."/>
        </authorList>
    </citation>
    <scope>NUCLEOTIDE SEQUENCE [LARGE SCALE GENOMIC DNA]</scope>
    <source>
        <strain evidence="1 2">CCTCC AB 2018079</strain>
    </source>
</reference>
<accession>A0A316TBE7</accession>